<comment type="caution">
    <text evidence="1">The sequence shown here is derived from an EMBL/GenBank/DDBJ whole genome shotgun (WGS) entry which is preliminary data.</text>
</comment>
<dbReference type="EMBL" id="SRIO01000022">
    <property type="protein sequence ID" value="TFZ81454.1"/>
    <property type="molecule type" value="Genomic_DNA"/>
</dbReference>
<proteinExistence type="predicted"/>
<accession>A0A4Z0F5B8</accession>
<evidence type="ECO:0000313" key="1">
    <source>
        <dbReference type="EMBL" id="TFZ81454.1"/>
    </source>
</evidence>
<protein>
    <submittedName>
        <fullName evidence="1">Uncharacterized protein</fullName>
    </submittedName>
</protein>
<evidence type="ECO:0000313" key="2">
    <source>
        <dbReference type="Proteomes" id="UP000297890"/>
    </source>
</evidence>
<dbReference type="Proteomes" id="UP000297890">
    <property type="component" value="Unassembled WGS sequence"/>
</dbReference>
<sequence length="119" mass="13815">MNNEVQDCINRLKAAFPKAFIYKNDELIIEPKNNIYFRIDDIENEFDFKCKVIEWLSRPAHKGLSNWWQTRIRNGMNKFLGTSFTPAELSTIYTYIGCGCNREKAKTFVASGYDFGVLA</sequence>
<keyword evidence="2" id="KW-1185">Reference proteome</keyword>
<dbReference type="OrthoDB" id="2970332at2"/>
<reference evidence="1 2" key="1">
    <citation type="journal article" date="2019" name="ISME J.">
        <title>Candidatus Macondimonas diazotrophica, a novel gammaproteobacterial genus dominating crude-oil-contaminated coastal sediments.</title>
        <authorList>
            <person name="Karthikeyan S."/>
            <person name="Konstantinidis K."/>
        </authorList>
    </citation>
    <scope>NUCLEOTIDE SEQUENCE [LARGE SCALE GENOMIC DNA]</scope>
    <source>
        <strain evidence="1 2">KTK01</strain>
    </source>
</reference>
<name>A0A4Z0F5B8_9GAMM</name>
<dbReference type="RefSeq" id="WP_135282715.1">
    <property type="nucleotide sequence ID" value="NZ_SRIO01000022.1"/>
</dbReference>
<dbReference type="AlphaFoldDB" id="A0A4Z0F5B8"/>
<gene>
    <name evidence="1" type="ORF">E4680_12300</name>
</gene>
<organism evidence="1 2">
    <name type="scientific">Candidatus Macondimonas diazotrophica</name>
    <dbReference type="NCBI Taxonomy" id="2305248"/>
    <lineage>
        <taxon>Bacteria</taxon>
        <taxon>Pseudomonadati</taxon>
        <taxon>Pseudomonadota</taxon>
        <taxon>Gammaproteobacteria</taxon>
        <taxon>Chromatiales</taxon>
        <taxon>Ectothiorhodospiraceae</taxon>
        <taxon>Candidatus Macondimonas</taxon>
    </lineage>
</organism>